<reference evidence="2 3" key="1">
    <citation type="journal article" date="2024" name="Plant Biotechnol. J.">
        <title>Dendrobium thyrsiflorum genome and its molecular insights into genes involved in important horticultural traits.</title>
        <authorList>
            <person name="Chen B."/>
            <person name="Wang J.Y."/>
            <person name="Zheng P.J."/>
            <person name="Li K.L."/>
            <person name="Liang Y.M."/>
            <person name="Chen X.F."/>
            <person name="Zhang C."/>
            <person name="Zhao X."/>
            <person name="He X."/>
            <person name="Zhang G.Q."/>
            <person name="Liu Z.J."/>
            <person name="Xu Q."/>
        </authorList>
    </citation>
    <scope>NUCLEOTIDE SEQUENCE [LARGE SCALE GENOMIC DNA]</scope>
    <source>
        <strain evidence="2">GZMU011</strain>
    </source>
</reference>
<keyword evidence="3" id="KW-1185">Reference proteome</keyword>
<evidence type="ECO:0000256" key="1">
    <source>
        <dbReference type="SAM" id="MobiDB-lite"/>
    </source>
</evidence>
<dbReference type="AlphaFoldDB" id="A0ABD0V084"/>
<feature type="compositionally biased region" description="Basic and acidic residues" evidence="1">
    <location>
        <begin position="72"/>
        <end position="94"/>
    </location>
</feature>
<comment type="caution">
    <text evidence="2">The sequence shown here is derived from an EMBL/GenBank/DDBJ whole genome shotgun (WGS) entry which is preliminary data.</text>
</comment>
<dbReference type="EMBL" id="JANQDX010000009">
    <property type="protein sequence ID" value="KAL0918286.1"/>
    <property type="molecule type" value="Genomic_DNA"/>
</dbReference>
<gene>
    <name evidence="2" type="ORF">M5K25_010285</name>
</gene>
<dbReference type="Proteomes" id="UP001552299">
    <property type="component" value="Unassembled WGS sequence"/>
</dbReference>
<evidence type="ECO:0000313" key="3">
    <source>
        <dbReference type="Proteomes" id="UP001552299"/>
    </source>
</evidence>
<accession>A0ABD0V084</accession>
<feature type="region of interest" description="Disordered" evidence="1">
    <location>
        <begin position="72"/>
        <end position="110"/>
    </location>
</feature>
<name>A0ABD0V084_DENTH</name>
<organism evidence="2 3">
    <name type="scientific">Dendrobium thyrsiflorum</name>
    <name type="common">Pinecone-like raceme dendrobium</name>
    <name type="synonym">Orchid</name>
    <dbReference type="NCBI Taxonomy" id="117978"/>
    <lineage>
        <taxon>Eukaryota</taxon>
        <taxon>Viridiplantae</taxon>
        <taxon>Streptophyta</taxon>
        <taxon>Embryophyta</taxon>
        <taxon>Tracheophyta</taxon>
        <taxon>Spermatophyta</taxon>
        <taxon>Magnoliopsida</taxon>
        <taxon>Liliopsida</taxon>
        <taxon>Asparagales</taxon>
        <taxon>Orchidaceae</taxon>
        <taxon>Epidendroideae</taxon>
        <taxon>Malaxideae</taxon>
        <taxon>Dendrobiinae</taxon>
        <taxon>Dendrobium</taxon>
    </lineage>
</organism>
<evidence type="ECO:0000313" key="2">
    <source>
        <dbReference type="EMBL" id="KAL0918286.1"/>
    </source>
</evidence>
<protein>
    <submittedName>
        <fullName evidence="2">Uncharacterized protein</fullName>
    </submittedName>
</protein>
<feature type="region of interest" description="Disordered" evidence="1">
    <location>
        <begin position="33"/>
        <end position="60"/>
    </location>
</feature>
<proteinExistence type="predicted"/>
<sequence length="229" mass="26314">MRRIQVGRFGSQHRSTAITIKSLNYIPNRERTIKNRDVDPTESGDDEMEHLPKKPENNVTRMSVQDAINLFERKQKDENADIQNRKTSKEKTSDSYHQIASGNLDHEAEEKKDEVKAKPSIHKVFKLLCLKRSPQQNHCKTEWNQQQEAKLNGVLMKTMENSKVSKYIDAKVGIDAKQAQFKVMHETLEQNKAAMASKSIKAMMKPESTSLSQRLGEKFISTYYVEGAF</sequence>